<accession>A0A1F7WU79</accession>
<reference evidence="3 4" key="1">
    <citation type="journal article" date="2016" name="Nat. Commun.">
        <title>Thousands of microbial genomes shed light on interconnected biogeochemical processes in an aquifer system.</title>
        <authorList>
            <person name="Anantharaman K."/>
            <person name="Brown C.T."/>
            <person name="Hug L.A."/>
            <person name="Sharon I."/>
            <person name="Castelle C.J."/>
            <person name="Probst A.J."/>
            <person name="Thomas B.C."/>
            <person name="Singh A."/>
            <person name="Wilkins M.J."/>
            <person name="Karaoz U."/>
            <person name="Brodie E.L."/>
            <person name="Williams K.H."/>
            <person name="Hubbard S.S."/>
            <person name="Banfield J.F."/>
        </authorList>
    </citation>
    <scope>NUCLEOTIDE SEQUENCE [LARGE SCALE GENOMIC DNA]</scope>
</reference>
<keyword evidence="2" id="KW-1133">Transmembrane helix</keyword>
<dbReference type="EMBL" id="MGFM01000024">
    <property type="protein sequence ID" value="OGM05738.1"/>
    <property type="molecule type" value="Genomic_DNA"/>
</dbReference>
<organism evidence="3 4">
    <name type="scientific">Candidatus Woesebacteria bacterium GWB1_43_5</name>
    <dbReference type="NCBI Taxonomy" id="1802474"/>
    <lineage>
        <taxon>Bacteria</taxon>
        <taxon>Candidatus Woeseibacteriota</taxon>
    </lineage>
</organism>
<sequence>MSDKLILRISAVVSALSGAIILFTTIYPIVSYENKAAIKYPMLLNPLSESKTKGASTQAKTQPNVDYTNPKNWFIGADYKTESAGGISFYTISIPKLDIKDATVEIGGEDLGKSLVQYPGTSVPGKPGNAVIFGHSILPQFYNPKSYLSIFSLLPTLEKGDSIEVKYDGVAYKYKVETMFEILPTDLQVLDQQPDSSYLTLVTCVPPGHPLKPKRLIVRARIAAFNKGLEILENENTGN</sequence>
<dbReference type="Pfam" id="PF04203">
    <property type="entry name" value="Sortase"/>
    <property type="match status" value="1"/>
</dbReference>
<dbReference type="Gene3D" id="2.40.260.10">
    <property type="entry name" value="Sortase"/>
    <property type="match status" value="1"/>
</dbReference>
<evidence type="ECO:0008006" key="5">
    <source>
        <dbReference type="Google" id="ProtNLM"/>
    </source>
</evidence>
<proteinExistence type="predicted"/>
<comment type="caution">
    <text evidence="3">The sequence shown here is derived from an EMBL/GenBank/DDBJ whole genome shotgun (WGS) entry which is preliminary data.</text>
</comment>
<protein>
    <recommendedName>
        <fullName evidence="5">Sortase</fullName>
    </recommendedName>
</protein>
<dbReference type="GO" id="GO:0016787">
    <property type="term" value="F:hydrolase activity"/>
    <property type="evidence" value="ECO:0007669"/>
    <property type="project" value="UniProtKB-KW"/>
</dbReference>
<dbReference type="SUPFAM" id="SSF63817">
    <property type="entry name" value="Sortase"/>
    <property type="match status" value="1"/>
</dbReference>
<evidence type="ECO:0000256" key="1">
    <source>
        <dbReference type="ARBA" id="ARBA00022801"/>
    </source>
</evidence>
<name>A0A1F7WU79_9BACT</name>
<dbReference type="NCBIfam" id="TIGR01076">
    <property type="entry name" value="sortase_fam"/>
    <property type="match status" value="1"/>
</dbReference>
<evidence type="ECO:0000313" key="4">
    <source>
        <dbReference type="Proteomes" id="UP000178812"/>
    </source>
</evidence>
<evidence type="ECO:0000256" key="2">
    <source>
        <dbReference type="SAM" id="Phobius"/>
    </source>
</evidence>
<gene>
    <name evidence="3" type="ORF">A2125_00630</name>
</gene>
<keyword evidence="1" id="KW-0378">Hydrolase</keyword>
<dbReference type="Proteomes" id="UP000178812">
    <property type="component" value="Unassembled WGS sequence"/>
</dbReference>
<keyword evidence="2" id="KW-0812">Transmembrane</keyword>
<dbReference type="InterPro" id="IPR023365">
    <property type="entry name" value="Sortase_dom-sf"/>
</dbReference>
<evidence type="ECO:0000313" key="3">
    <source>
        <dbReference type="EMBL" id="OGM05738.1"/>
    </source>
</evidence>
<dbReference type="AlphaFoldDB" id="A0A1F7WU79"/>
<dbReference type="InterPro" id="IPR005754">
    <property type="entry name" value="Sortase"/>
</dbReference>
<feature type="transmembrane region" description="Helical" evidence="2">
    <location>
        <begin position="6"/>
        <end position="30"/>
    </location>
</feature>
<keyword evidence="2" id="KW-0472">Membrane</keyword>